<dbReference type="PANTHER" id="PTHR47804">
    <property type="entry name" value="60S RIBOSOMAL PROTEIN L19"/>
    <property type="match status" value="1"/>
</dbReference>
<dbReference type="InterPro" id="IPR000196">
    <property type="entry name" value="Ribosomal_eL19_dom"/>
</dbReference>
<dbReference type="Pfam" id="PF13515">
    <property type="entry name" value="FUSC_2"/>
    <property type="match status" value="1"/>
</dbReference>
<feature type="region of interest" description="Disordered" evidence="9">
    <location>
        <begin position="1059"/>
        <end position="1091"/>
    </location>
</feature>
<dbReference type="InterPro" id="IPR033935">
    <property type="entry name" value="Ribosomal_eL19_euk"/>
</dbReference>
<dbReference type="Proteomes" id="UP001140560">
    <property type="component" value="Unassembled WGS sequence"/>
</dbReference>
<dbReference type="HAMAP" id="MF_01475">
    <property type="entry name" value="Ribosomal_eL19"/>
    <property type="match status" value="1"/>
</dbReference>
<feature type="transmembrane region" description="Helical" evidence="10">
    <location>
        <begin position="532"/>
        <end position="549"/>
    </location>
</feature>
<keyword evidence="5 10" id="KW-1133">Transmembrane helix</keyword>
<feature type="transmembrane region" description="Helical" evidence="10">
    <location>
        <begin position="658"/>
        <end position="681"/>
    </location>
</feature>
<gene>
    <name evidence="12" type="ORF">N0V83_002199</name>
</gene>
<dbReference type="Pfam" id="PF01280">
    <property type="entry name" value="Ribosomal_L19e"/>
    <property type="match status" value="1"/>
</dbReference>
<name>A0A9W8YDN1_9PLEO</name>
<dbReference type="Pfam" id="PF25476">
    <property type="entry name" value="Ribosomal_L19e_C"/>
    <property type="match status" value="1"/>
</dbReference>
<sequence length="1091" mass="122694">MIEAVILAFAAFLYAAFISFSSMGVSVYFGNHHLLVLGHVIVLIVFCGGGLGLVGWTKHKLGSPLVNVACSLTSLALITVLTKEGAVQAATFSYNKVWQVLKMIIMGCTASAVVALLVRPTSARKEFRDTFIKSTDAMAEILNGITHSFLSGAEQDLKSDSFTRASNESRSTYKTLVKNLAEAKFEHYAVGTEEEYKINLRLVKCLEKLMQSIGGLRSAAETQFTLLAQSNTNAPPSETVPGNGTVTSSIFSDHTISQSPPQLLSPSLSYMERRTSILASIDELPESSAETSAYVSADVSDDESRQPQGSLQKQPNSLQSSLTPADMFSVFIAHLGPPMKSLAYTLREVLSELPFGPGPEYHMAINEHFRHSLVDAKALFADARRDALAAVYKNKIPSRTSSAAVAADFEEVASSCGYFSSSLQDFAEDMVTFLDILEELKANVNRYPRPRTYNWVKFWQRWHKKKQPGDESGEGLLSQEGDDQTPGGSHEIHNPIYRKSSRGDPYKPENDQPLSYRIWVALAAFRRDDLKYAVKVGIGAVLYAMWSFIDSTREIYGHWRGEWGLLSYMLVCAMTIGASNTTGFHRFAADEHALLLGFFGWLVSLFCFYIIVGKGKGPMGRFILLTYNLSALYAYSLSVKDDDDDDDEGGISPEIWEIVLHRVVAVMVGCVWGIVVTRVIWPISARRKVRKGTSLLWLKMGLIWKRGPLRTLLETNQSDARHLYSFMTEREELELRRFLNHLETLRASAAAEFELRGPFPDKSFKLILGATSRILDSFHAMNVIILKDLKASEGEKEILKYTKKEWTELSWRISHLFSVMASSMKLAYPLNDVLPNIEHTRDRFLAKVFEFRQTGLGKVIAKDDDYELLYVYALVSGQLAHDLGFIGQEIEKLYGVLSEEDLKVNLRTQKRLAASVVGCGKRKIWLDPNEVSEIANANSRQTIRKLVQDGLIIRKPVTMHSRARARALTAARRIGRHRGFGKRKGTADARMPSQILWMRRLRVLRRLLVKYRAAGKIDKHLYHELYHLSKGNTFKHKRALVEHIHKAKAEKARERVIKEEMDAKRAKTKAARERRQERVQQKRAAQLGDEE</sequence>
<dbReference type="PROSITE" id="PS00526">
    <property type="entry name" value="RIBOSOMAL_L19E"/>
    <property type="match status" value="1"/>
</dbReference>
<feature type="domain" description="Large ribosomal subunit protein eL19" evidence="11">
    <location>
        <begin position="905"/>
        <end position="1048"/>
    </location>
</feature>
<accession>A0A9W8YDN1</accession>
<evidence type="ECO:0000256" key="3">
    <source>
        <dbReference type="ARBA" id="ARBA00022692"/>
    </source>
</evidence>
<feature type="transmembrane region" description="Helical" evidence="10">
    <location>
        <begin position="61"/>
        <end position="80"/>
    </location>
</feature>
<evidence type="ECO:0000313" key="12">
    <source>
        <dbReference type="EMBL" id="KAJ4375115.1"/>
    </source>
</evidence>
<dbReference type="PANTHER" id="PTHR47804:SF1">
    <property type="entry name" value="DUF2421 DOMAIN-CONTAINING PROTEIN"/>
    <property type="match status" value="1"/>
</dbReference>
<evidence type="ECO:0000256" key="1">
    <source>
        <dbReference type="ARBA" id="ARBA00004141"/>
    </source>
</evidence>
<reference evidence="12" key="1">
    <citation type="submission" date="2022-10" db="EMBL/GenBank/DDBJ databases">
        <title>Tapping the CABI collections for fungal endophytes: first genome assemblies for Collariella, Neodidymelliopsis, Ascochyta clinopodiicola, Didymella pomorum, Didymosphaeria variabile, Neocosmospora piperis and Neocucurbitaria cava.</title>
        <authorList>
            <person name="Hill R."/>
        </authorList>
    </citation>
    <scope>NUCLEOTIDE SEQUENCE</scope>
    <source>
        <strain evidence="12">IMI 356814</strain>
    </source>
</reference>
<comment type="caution">
    <text evidence="12">The sequence shown here is derived from an EMBL/GenBank/DDBJ whole genome shotgun (WGS) entry which is preliminary data.</text>
</comment>
<feature type="transmembrane region" description="Helical" evidence="10">
    <location>
        <begin position="100"/>
        <end position="118"/>
    </location>
</feature>
<keyword evidence="3 10" id="KW-0812">Transmembrane</keyword>
<dbReference type="FunFam" id="1.10.1200.240:FF:000001">
    <property type="entry name" value="Ribosomal protein L19"/>
    <property type="match status" value="1"/>
</dbReference>
<dbReference type="NCBIfam" id="NF006343">
    <property type="entry name" value="PRK08570.1"/>
    <property type="match status" value="1"/>
</dbReference>
<evidence type="ECO:0000256" key="6">
    <source>
        <dbReference type="ARBA" id="ARBA00023136"/>
    </source>
</evidence>
<evidence type="ECO:0000256" key="10">
    <source>
        <dbReference type="SAM" id="Phobius"/>
    </source>
</evidence>
<dbReference type="InterPro" id="IPR049453">
    <property type="entry name" value="Memb_transporter_dom"/>
</dbReference>
<comment type="subcellular location">
    <subcellularLocation>
        <location evidence="1">Membrane</location>
        <topology evidence="1">Multi-pass membrane protein</topology>
    </subcellularLocation>
</comment>
<organism evidence="12 13">
    <name type="scientific">Neocucurbitaria cava</name>
    <dbReference type="NCBI Taxonomy" id="798079"/>
    <lineage>
        <taxon>Eukaryota</taxon>
        <taxon>Fungi</taxon>
        <taxon>Dikarya</taxon>
        <taxon>Ascomycota</taxon>
        <taxon>Pezizomycotina</taxon>
        <taxon>Dothideomycetes</taxon>
        <taxon>Pleosporomycetidae</taxon>
        <taxon>Pleosporales</taxon>
        <taxon>Pleosporineae</taxon>
        <taxon>Cucurbitariaceae</taxon>
        <taxon>Neocucurbitaria</taxon>
    </lineage>
</organism>
<feature type="region of interest" description="Disordered" evidence="9">
    <location>
        <begin position="291"/>
        <end position="320"/>
    </location>
</feature>
<evidence type="ECO:0000256" key="2">
    <source>
        <dbReference type="ARBA" id="ARBA00011082"/>
    </source>
</evidence>
<feature type="transmembrane region" description="Helical" evidence="10">
    <location>
        <begin position="619"/>
        <end position="638"/>
    </location>
</feature>
<keyword evidence="13" id="KW-1185">Reference proteome</keyword>
<evidence type="ECO:0000256" key="8">
    <source>
        <dbReference type="RuleBase" id="RU000574"/>
    </source>
</evidence>
<evidence type="ECO:0000259" key="11">
    <source>
        <dbReference type="SMART" id="SM01416"/>
    </source>
</evidence>
<dbReference type="InterPro" id="IPR015972">
    <property type="entry name" value="Ribosomal_eL19_dom1"/>
</dbReference>
<evidence type="ECO:0000256" key="5">
    <source>
        <dbReference type="ARBA" id="ARBA00022989"/>
    </source>
</evidence>
<evidence type="ECO:0000313" key="13">
    <source>
        <dbReference type="Proteomes" id="UP001140560"/>
    </source>
</evidence>
<feature type="transmembrane region" description="Helical" evidence="10">
    <location>
        <begin position="593"/>
        <end position="612"/>
    </location>
</feature>
<dbReference type="OrthoDB" id="68611at2759"/>
<keyword evidence="6 10" id="KW-0472">Membrane</keyword>
<dbReference type="Gene3D" id="1.10.1650.10">
    <property type="match status" value="1"/>
</dbReference>
<evidence type="ECO:0000256" key="4">
    <source>
        <dbReference type="ARBA" id="ARBA00022980"/>
    </source>
</evidence>
<dbReference type="SMART" id="SM01416">
    <property type="entry name" value="Ribosomal_L19e"/>
    <property type="match status" value="1"/>
</dbReference>
<dbReference type="InterPro" id="IPR052430">
    <property type="entry name" value="IVT-Associated"/>
</dbReference>
<feature type="region of interest" description="Disordered" evidence="9">
    <location>
        <begin position="466"/>
        <end position="509"/>
    </location>
</feature>
<feature type="compositionally biased region" description="Basic and acidic residues" evidence="9">
    <location>
        <begin position="1059"/>
        <end position="1080"/>
    </location>
</feature>
<dbReference type="GO" id="GO:0003735">
    <property type="term" value="F:structural constituent of ribosome"/>
    <property type="evidence" value="ECO:0007669"/>
    <property type="project" value="InterPro"/>
</dbReference>
<dbReference type="InterPro" id="IPR035970">
    <property type="entry name" value="60S_ribosomal_eL19_sf"/>
</dbReference>
<evidence type="ECO:0000256" key="9">
    <source>
        <dbReference type="SAM" id="MobiDB-lite"/>
    </source>
</evidence>
<dbReference type="InterPro" id="IPR057260">
    <property type="entry name" value="Ribosomal_L19e_C"/>
</dbReference>
<dbReference type="GO" id="GO:0006412">
    <property type="term" value="P:translation"/>
    <property type="evidence" value="ECO:0007669"/>
    <property type="project" value="InterPro"/>
</dbReference>
<dbReference type="GO" id="GO:0022625">
    <property type="term" value="C:cytosolic large ribosomal subunit"/>
    <property type="evidence" value="ECO:0007669"/>
    <property type="project" value="InterPro"/>
</dbReference>
<comment type="similarity">
    <text evidence="2 8">Belongs to the eukaryotic ribosomal protein eL19 family.</text>
</comment>
<dbReference type="CDD" id="cd01417">
    <property type="entry name" value="Ribosomal_L19e_E"/>
    <property type="match status" value="1"/>
</dbReference>
<keyword evidence="7 8" id="KW-0687">Ribonucleoprotein</keyword>
<dbReference type="Gene3D" id="1.10.1200.240">
    <property type="match status" value="1"/>
</dbReference>
<dbReference type="EMBL" id="JAPEUY010000003">
    <property type="protein sequence ID" value="KAJ4375115.1"/>
    <property type="molecule type" value="Genomic_DNA"/>
</dbReference>
<evidence type="ECO:0000256" key="7">
    <source>
        <dbReference type="ARBA" id="ARBA00023274"/>
    </source>
</evidence>
<dbReference type="SUPFAM" id="SSF48140">
    <property type="entry name" value="Ribosomal protein L19 (L19e)"/>
    <property type="match status" value="1"/>
</dbReference>
<dbReference type="GO" id="GO:0016020">
    <property type="term" value="C:membrane"/>
    <property type="evidence" value="ECO:0007669"/>
    <property type="project" value="UniProtKB-SubCell"/>
</dbReference>
<proteinExistence type="inferred from homology"/>
<keyword evidence="4 8" id="KW-0689">Ribosomal protein</keyword>
<dbReference type="FunFam" id="1.10.1650.10:FF:000001">
    <property type="entry name" value="Ribosomal protein L19"/>
    <property type="match status" value="1"/>
</dbReference>
<feature type="transmembrane region" description="Helical" evidence="10">
    <location>
        <begin position="34"/>
        <end position="54"/>
    </location>
</feature>
<feature type="compositionally biased region" description="Polar residues" evidence="9">
    <location>
        <begin position="231"/>
        <end position="256"/>
    </location>
</feature>
<feature type="compositionally biased region" description="Polar residues" evidence="9">
    <location>
        <begin position="306"/>
        <end position="320"/>
    </location>
</feature>
<feature type="compositionally biased region" description="Low complexity" evidence="9">
    <location>
        <begin position="1082"/>
        <end position="1091"/>
    </location>
</feature>
<feature type="region of interest" description="Disordered" evidence="9">
    <location>
        <begin position="231"/>
        <end position="265"/>
    </location>
</feature>
<dbReference type="InterPro" id="IPR023638">
    <property type="entry name" value="Ribosomal_eL19_CS"/>
</dbReference>
<dbReference type="AlphaFoldDB" id="A0A9W8YDN1"/>
<dbReference type="InterPro" id="IPR057259">
    <property type="entry name" value="Ribosomal_L19e"/>
</dbReference>
<protein>
    <recommendedName>
        <fullName evidence="8">Ribosomal protein L19</fullName>
    </recommendedName>
</protein>